<dbReference type="GO" id="GO:0019773">
    <property type="term" value="C:proteasome core complex, alpha-subunit complex"/>
    <property type="evidence" value="ECO:0007669"/>
    <property type="project" value="InterPro"/>
</dbReference>
<dbReference type="GO" id="GO:0006511">
    <property type="term" value="P:ubiquitin-dependent protein catabolic process"/>
    <property type="evidence" value="ECO:0007669"/>
    <property type="project" value="InterPro"/>
</dbReference>
<protein>
    <submittedName>
        <fullName evidence="2">Proteasome subunit alpha type 3</fullName>
    </submittedName>
</protein>
<dbReference type="EMBL" id="JN618881">
    <property type="protein sequence ID" value="AFD22803.1"/>
    <property type="molecule type" value="mRNA"/>
</dbReference>
<name>H8ZWU0_9EUKA</name>
<keyword evidence="2" id="KW-0647">Proteasome</keyword>
<accession>H8ZWU0</accession>
<dbReference type="SMART" id="SM00948">
    <property type="entry name" value="Proteasome_A_N"/>
    <property type="match status" value="1"/>
</dbReference>
<dbReference type="InterPro" id="IPR000426">
    <property type="entry name" value="Proteasome_asu_N"/>
</dbReference>
<sequence length="86" mass="9259">KDKVAHGLHRGLGSRVVERGAPAQGQTCVACRGTGYDFSCTTFSPDGHVFQVDYAMKAVDNSGTVIGARCKDAEKLIVSKMLSNWR</sequence>
<feature type="domain" description="Proteasome alpha-type subunits" evidence="1">
    <location>
        <begin position="36"/>
        <end position="58"/>
    </location>
</feature>
<dbReference type="Gene3D" id="3.60.20.10">
    <property type="entry name" value="Glutamine Phosphoribosylpyrophosphate, subunit 1, domain 1"/>
    <property type="match status" value="1"/>
</dbReference>
<feature type="non-terminal residue" evidence="2">
    <location>
        <position position="86"/>
    </location>
</feature>
<organism evidence="2">
    <name type="scientific">Collodictyon triciliatum</name>
    <dbReference type="NCBI Taxonomy" id="190325"/>
    <lineage>
        <taxon>Eukaryota</taxon>
        <taxon>CRuMs</taxon>
        <taxon>Collodictyonidae</taxon>
        <taxon>Collodictyon</taxon>
    </lineage>
</organism>
<evidence type="ECO:0000313" key="2">
    <source>
        <dbReference type="EMBL" id="AFD22803.1"/>
    </source>
</evidence>
<dbReference type="SUPFAM" id="SSF56235">
    <property type="entry name" value="N-terminal nucleophile aminohydrolases (Ntn hydrolases)"/>
    <property type="match status" value="1"/>
</dbReference>
<dbReference type="AlphaFoldDB" id="H8ZWU0"/>
<dbReference type="InterPro" id="IPR029055">
    <property type="entry name" value="Ntn_hydrolases_N"/>
</dbReference>
<evidence type="ECO:0000259" key="1">
    <source>
        <dbReference type="PROSITE" id="PS00388"/>
    </source>
</evidence>
<dbReference type="Pfam" id="PF10584">
    <property type="entry name" value="Proteasome_A_N"/>
    <property type="match status" value="1"/>
</dbReference>
<proteinExistence type="evidence at transcript level"/>
<reference evidence="2" key="1">
    <citation type="journal article" date="2012" name="Mol. Biol. Evol.">
        <title>Collodictyon--an ancient lineage in the tree of eukaryotes.</title>
        <authorList>
            <person name="Zhao S."/>
            <person name="Burki F."/>
            <person name="Brate J."/>
            <person name="Keeling P.J."/>
            <person name="Klaveness D."/>
            <person name="Shalchian-Tabrizi K."/>
        </authorList>
    </citation>
    <scope>NUCLEOTIDE SEQUENCE</scope>
</reference>
<dbReference type="PROSITE" id="PS00388">
    <property type="entry name" value="PROTEASOME_ALPHA_1"/>
    <property type="match status" value="1"/>
</dbReference>
<feature type="non-terminal residue" evidence="2">
    <location>
        <position position="1"/>
    </location>
</feature>